<evidence type="ECO:0000313" key="2">
    <source>
        <dbReference type="Proteomes" id="UP000222640"/>
    </source>
</evidence>
<evidence type="ECO:0000313" key="1">
    <source>
        <dbReference type="EMBL" id="ASD51625.1"/>
    </source>
</evidence>
<reference evidence="1 2" key="1">
    <citation type="submission" date="2017-04" db="EMBL/GenBank/DDBJ databases">
        <title>Long-term genomic coevolution of host-parasite interaction in the natural environment.</title>
        <authorList>
            <person name="Laanto E."/>
            <person name="Hoikkala V."/>
            <person name="Ravantti J."/>
            <person name="Sundberg L.-R."/>
        </authorList>
    </citation>
    <scope>NUCLEOTIDE SEQUENCE [LARGE SCALE GENOMIC DNA]</scope>
</reference>
<dbReference type="Proteomes" id="UP000222640">
    <property type="component" value="Segment"/>
</dbReference>
<protein>
    <submittedName>
        <fullName evidence="1">Uncharacterized protein</fullName>
    </submittedName>
</protein>
<organism evidence="1 2">
    <name type="scientific">Flavobacterium phage FCV-3</name>
    <dbReference type="NCBI Taxonomy" id="1983586"/>
    <lineage>
        <taxon>Viruses</taxon>
        <taxon>Duplodnaviria</taxon>
        <taxon>Heunggongvirae</taxon>
        <taxon>Uroviricota</taxon>
        <taxon>Caudoviricetes</taxon>
        <taxon>Ficleduovirus</taxon>
        <taxon>Ficleduovirus FCV1</taxon>
    </lineage>
</organism>
<sequence length="78" mass="9057">MAEKAEQMEYSIDVNKMRMDIQHVKQKNVSVKEMCTMFNMSDAGLRLLEQKAPKVVSVLMRYHQITGKPITDVIKQNE</sequence>
<dbReference type="EMBL" id="KY951963">
    <property type="protein sequence ID" value="ASD51625.1"/>
    <property type="molecule type" value="Genomic_DNA"/>
</dbReference>
<accession>A0A218M4R8</accession>
<proteinExistence type="predicted"/>
<name>A0A218M4R8_9CAUD</name>